<dbReference type="PROSITE" id="PS51375">
    <property type="entry name" value="PPR"/>
    <property type="match status" value="5"/>
</dbReference>
<dbReference type="InterPro" id="IPR002885">
    <property type="entry name" value="PPR_rpt"/>
</dbReference>
<evidence type="ECO:0000256" key="2">
    <source>
        <dbReference type="PROSITE-ProRule" id="PRU00708"/>
    </source>
</evidence>
<feature type="repeat" description="PPR" evidence="2">
    <location>
        <begin position="304"/>
        <end position="338"/>
    </location>
</feature>
<dbReference type="Pfam" id="PF01535">
    <property type="entry name" value="PPR"/>
    <property type="match status" value="3"/>
</dbReference>
<dbReference type="OMA" id="DCYVCNS"/>
<evidence type="ECO:0008006" key="4">
    <source>
        <dbReference type="Google" id="ProtNLM"/>
    </source>
</evidence>
<sequence length="622" mass="69612">MAAARMSEKSCIPLLQNCKSLKELKQIHCRIFRTGLHQSEIAVSRLISFCAISKPQNLRYAELLASIIDPPWLFIFNVMIRAYVKVGSFGKALKMYAKLLGEGLVPDNFTYPLVLKAIGGLLAVEDGKKCHATIMKTGFLLDPFVRSALVGMYAEMGRLNSGLQVFDEMPERDVVSWNVLICSYVKAGRPTDARDAFERMGKERIRPDEATLLSTLSACGSLGDLDLGKRIHSYIYWNIGSSVVLDNALMDMYCKCGNILSARIIFDRMNGKNMISWTTMIAGYVGHGRLHDARQLFDECLERDVILWTAMINGYTKFSRFNEALDLFRRMQVLRIKPDKFTVVTVLTVCAHLGALEQGEWLHKYIEENRIKIDAFVGTALLDMYAKCGCIEKSLDVFWKIKQKDAAAWTAMICGLAMNGRTHKALQFFEDMRRVALKPDDIAFIGILSACSHGGLVEEGQRYFNLMKNEYGFQPQVEHYGCMVDLLGRAGLLAKAEQLIEQIPDASDCLPLWGSLLSACRIHGHVEMGERIMKRFNLSASSNPGIHTLLSNIYAAANRWEDVNKVRRIMKDTSIGKIPGCSSVEVSGTVHVFLAGDTLHPQTEEIYSVADNIGSLLLLESI</sequence>
<dbReference type="FunFam" id="1.25.40.10:FF:000348">
    <property type="entry name" value="Pentatricopeptide repeat-containing protein chloroplastic"/>
    <property type="match status" value="1"/>
</dbReference>
<name>A0A5K0VWM6_9MAGN</name>
<dbReference type="InterPro" id="IPR046960">
    <property type="entry name" value="PPR_At4g14850-like_plant"/>
</dbReference>
<reference evidence="3" key="1">
    <citation type="submission" date="2019-09" db="EMBL/GenBank/DDBJ databases">
        <authorList>
            <person name="Zhang L."/>
        </authorList>
    </citation>
    <scope>NUCLEOTIDE SEQUENCE</scope>
</reference>
<dbReference type="GO" id="GO:0003723">
    <property type="term" value="F:RNA binding"/>
    <property type="evidence" value="ECO:0007669"/>
    <property type="project" value="InterPro"/>
</dbReference>
<dbReference type="InterPro" id="IPR046848">
    <property type="entry name" value="E_motif"/>
</dbReference>
<dbReference type="FunFam" id="1.25.40.10:FF:000427">
    <property type="entry name" value="Pentatricopeptide repeat-containing protein chloroplastic"/>
    <property type="match status" value="1"/>
</dbReference>
<accession>A0A5K0VWM6</accession>
<keyword evidence="1" id="KW-0677">Repeat</keyword>
<dbReference type="FunFam" id="1.25.40.10:FF:000184">
    <property type="entry name" value="Pentatricopeptide repeat-containing protein, chloroplastic"/>
    <property type="match status" value="1"/>
</dbReference>
<evidence type="ECO:0000313" key="3">
    <source>
        <dbReference type="EMBL" id="VVV45752.1"/>
    </source>
</evidence>
<dbReference type="NCBIfam" id="TIGR00756">
    <property type="entry name" value="PPR"/>
    <property type="match status" value="5"/>
</dbReference>
<protein>
    <recommendedName>
        <fullName evidence="4">Pentacotripeptide-repeat region of PRORP domain-containing protein</fullName>
    </recommendedName>
</protein>
<dbReference type="GO" id="GO:0009451">
    <property type="term" value="P:RNA modification"/>
    <property type="evidence" value="ECO:0007669"/>
    <property type="project" value="InterPro"/>
</dbReference>
<dbReference type="Gene3D" id="1.25.40.10">
    <property type="entry name" value="Tetratricopeptide repeat domain"/>
    <property type="match status" value="4"/>
</dbReference>
<dbReference type="InterPro" id="IPR011990">
    <property type="entry name" value="TPR-like_helical_dom_sf"/>
</dbReference>
<feature type="repeat" description="PPR" evidence="2">
    <location>
        <begin position="273"/>
        <end position="303"/>
    </location>
</feature>
<gene>
    <name evidence="3" type="ORF">NYM_LOCUS1741</name>
</gene>
<feature type="repeat" description="PPR" evidence="2">
    <location>
        <begin position="405"/>
        <end position="439"/>
    </location>
</feature>
<dbReference type="Gramene" id="NC1G0129240.1">
    <property type="protein sequence ID" value="NC1G0129240.1:cds"/>
    <property type="gene ID" value="NC1G0129240"/>
</dbReference>
<feature type="repeat" description="PPR" evidence="2">
    <location>
        <begin position="72"/>
        <end position="106"/>
    </location>
</feature>
<evidence type="ECO:0000256" key="1">
    <source>
        <dbReference type="ARBA" id="ARBA00022737"/>
    </source>
</evidence>
<dbReference type="AlphaFoldDB" id="A0A5K0VWM6"/>
<dbReference type="OrthoDB" id="185373at2759"/>
<feature type="repeat" description="PPR" evidence="2">
    <location>
        <begin position="173"/>
        <end position="207"/>
    </location>
</feature>
<dbReference type="EMBL" id="LR721774">
    <property type="protein sequence ID" value="VVV45752.1"/>
    <property type="molecule type" value="Genomic_DNA"/>
</dbReference>
<dbReference type="PANTHER" id="PTHR47926:SF489">
    <property type="entry name" value="PENTATRICOPEPTIDE REPEAT-CONTAINING PROTEIN"/>
    <property type="match status" value="1"/>
</dbReference>
<dbReference type="SUPFAM" id="SSF48452">
    <property type="entry name" value="TPR-like"/>
    <property type="match status" value="1"/>
</dbReference>
<dbReference type="Pfam" id="PF20431">
    <property type="entry name" value="E_motif"/>
    <property type="match status" value="1"/>
</dbReference>
<proteinExistence type="predicted"/>
<dbReference type="Pfam" id="PF13041">
    <property type="entry name" value="PPR_2"/>
    <property type="match status" value="4"/>
</dbReference>
<dbReference type="PANTHER" id="PTHR47926">
    <property type="entry name" value="PENTATRICOPEPTIDE REPEAT-CONTAINING PROTEIN"/>
    <property type="match status" value="1"/>
</dbReference>
<organism evidence="3">
    <name type="scientific">Nymphaea colorata</name>
    <name type="common">pocket water lily</name>
    <dbReference type="NCBI Taxonomy" id="210225"/>
    <lineage>
        <taxon>Eukaryota</taxon>
        <taxon>Viridiplantae</taxon>
        <taxon>Streptophyta</taxon>
        <taxon>Embryophyta</taxon>
        <taxon>Tracheophyta</taxon>
        <taxon>Spermatophyta</taxon>
        <taxon>Magnoliopsida</taxon>
        <taxon>Nymphaeales</taxon>
        <taxon>Nymphaeaceae</taxon>
        <taxon>Nymphaea</taxon>
    </lineage>
</organism>